<dbReference type="InterPro" id="IPR050904">
    <property type="entry name" value="Adhesion/Biosynth-related"/>
</dbReference>
<dbReference type="PANTHER" id="PTHR10900:SF77">
    <property type="entry name" value="FI19380P1"/>
    <property type="match status" value="1"/>
</dbReference>
<dbReference type="PANTHER" id="PTHR10900">
    <property type="entry name" value="PERIOSTIN-RELATED"/>
    <property type="match status" value="1"/>
</dbReference>
<keyword evidence="1" id="KW-0732">Signal</keyword>
<evidence type="ECO:0000256" key="1">
    <source>
        <dbReference type="SAM" id="SignalP"/>
    </source>
</evidence>
<dbReference type="InterPro" id="IPR000782">
    <property type="entry name" value="FAS1_domain"/>
</dbReference>
<keyword evidence="4" id="KW-1185">Reference proteome</keyword>
<reference evidence="3 4" key="1">
    <citation type="submission" date="2024-01" db="EMBL/GenBank/DDBJ databases">
        <authorList>
            <person name="Allen C."/>
            <person name="Tagirdzhanova G."/>
        </authorList>
    </citation>
    <scope>NUCLEOTIDE SEQUENCE [LARGE SCALE GENOMIC DNA]</scope>
</reference>
<feature type="chain" id="PRO_5046533418" description="FAS1 domain-containing protein" evidence="1">
    <location>
        <begin position="19"/>
        <end position="213"/>
    </location>
</feature>
<dbReference type="EMBL" id="CAWUHD010000074">
    <property type="protein sequence ID" value="CAK7227634.1"/>
    <property type="molecule type" value="Genomic_DNA"/>
</dbReference>
<evidence type="ECO:0000259" key="2">
    <source>
        <dbReference type="PROSITE" id="PS50213"/>
    </source>
</evidence>
<dbReference type="Gene3D" id="2.30.180.10">
    <property type="entry name" value="FAS1 domain"/>
    <property type="match status" value="1"/>
</dbReference>
<sequence length="213" mass="22984">MKLLPVALASLCVAVVHGAVSDRTPLSYAPVPADVYVPTNAAGTMTLLELVQSRDDLSLLAEVVAGSAGFLQSFNTTPEWSFTFFAPSNTAFNNTGSYYSTFASRPKGKWWLGNLLQHHYVPFSTLLMSDFSTTVQRLQTSTYLYVSTQLQGGQLVLNNVSVVTEGNIPVTNGVVHIIDHILDPAAQIFEAQYPSAKQAFIAGSCSNPSLPYC</sequence>
<protein>
    <recommendedName>
        <fullName evidence="2">FAS1 domain-containing protein</fullName>
    </recommendedName>
</protein>
<dbReference type="InterPro" id="IPR036378">
    <property type="entry name" value="FAS1_dom_sf"/>
</dbReference>
<evidence type="ECO:0000313" key="3">
    <source>
        <dbReference type="EMBL" id="CAK7227634.1"/>
    </source>
</evidence>
<evidence type="ECO:0000313" key="4">
    <source>
        <dbReference type="Proteomes" id="UP001642482"/>
    </source>
</evidence>
<gene>
    <name evidence="3" type="ORF">SEUCBS140593_006641</name>
</gene>
<dbReference type="SUPFAM" id="SSF82153">
    <property type="entry name" value="FAS1 domain"/>
    <property type="match status" value="1"/>
</dbReference>
<dbReference type="SMART" id="SM00554">
    <property type="entry name" value="FAS1"/>
    <property type="match status" value="1"/>
</dbReference>
<proteinExistence type="predicted"/>
<dbReference type="PROSITE" id="PS50213">
    <property type="entry name" value="FAS1"/>
    <property type="match status" value="1"/>
</dbReference>
<comment type="caution">
    <text evidence="3">The sequence shown here is derived from an EMBL/GenBank/DDBJ whole genome shotgun (WGS) entry which is preliminary data.</text>
</comment>
<name>A0ABP0C6I9_9PEZI</name>
<dbReference type="Pfam" id="PF02469">
    <property type="entry name" value="Fasciclin"/>
    <property type="match status" value="1"/>
</dbReference>
<organism evidence="3 4">
    <name type="scientific">Sporothrix eucalyptigena</name>
    <dbReference type="NCBI Taxonomy" id="1812306"/>
    <lineage>
        <taxon>Eukaryota</taxon>
        <taxon>Fungi</taxon>
        <taxon>Dikarya</taxon>
        <taxon>Ascomycota</taxon>
        <taxon>Pezizomycotina</taxon>
        <taxon>Sordariomycetes</taxon>
        <taxon>Sordariomycetidae</taxon>
        <taxon>Ophiostomatales</taxon>
        <taxon>Ophiostomataceae</taxon>
        <taxon>Sporothrix</taxon>
    </lineage>
</organism>
<feature type="signal peptide" evidence="1">
    <location>
        <begin position="1"/>
        <end position="18"/>
    </location>
</feature>
<accession>A0ABP0C6I9</accession>
<feature type="domain" description="FAS1" evidence="2">
    <location>
        <begin position="44"/>
        <end position="182"/>
    </location>
</feature>
<dbReference type="Proteomes" id="UP001642482">
    <property type="component" value="Unassembled WGS sequence"/>
</dbReference>